<dbReference type="InterPro" id="IPR055766">
    <property type="entry name" value="DUF7342"/>
</dbReference>
<dbReference type="InterPro" id="IPR036388">
    <property type="entry name" value="WH-like_DNA-bd_sf"/>
</dbReference>
<organism evidence="2 3">
    <name type="scientific">Halobellus litoreus</name>
    <dbReference type="NCBI Taxonomy" id="755310"/>
    <lineage>
        <taxon>Archaea</taxon>
        <taxon>Methanobacteriati</taxon>
        <taxon>Methanobacteriota</taxon>
        <taxon>Stenosarchaea group</taxon>
        <taxon>Halobacteria</taxon>
        <taxon>Halobacteriales</taxon>
        <taxon>Haloferacaceae</taxon>
        <taxon>Halobellus</taxon>
    </lineage>
</organism>
<dbReference type="InterPro" id="IPR011991">
    <property type="entry name" value="ArsR-like_HTH"/>
</dbReference>
<comment type="caution">
    <text evidence="2">The sequence shown here is derived from an EMBL/GenBank/DDBJ whole genome shotgun (WGS) entry which is preliminary data.</text>
</comment>
<dbReference type="EMBL" id="JBHUDP010000007">
    <property type="protein sequence ID" value="MFD1687041.1"/>
    <property type="molecule type" value="Genomic_DNA"/>
</dbReference>
<keyword evidence="3" id="KW-1185">Reference proteome</keyword>
<dbReference type="InterPro" id="IPR036390">
    <property type="entry name" value="WH_DNA-bd_sf"/>
</dbReference>
<proteinExistence type="predicted"/>
<evidence type="ECO:0000313" key="3">
    <source>
        <dbReference type="Proteomes" id="UP001597092"/>
    </source>
</evidence>
<gene>
    <name evidence="2" type="ORF">ACFSAS_15645</name>
</gene>
<dbReference type="SUPFAM" id="SSF46785">
    <property type="entry name" value="Winged helix' DNA-binding domain"/>
    <property type="match status" value="1"/>
</dbReference>
<dbReference type="Pfam" id="PF24033">
    <property type="entry name" value="DUF7342"/>
    <property type="match status" value="1"/>
</dbReference>
<dbReference type="Proteomes" id="UP001597092">
    <property type="component" value="Unassembled WGS sequence"/>
</dbReference>
<protein>
    <submittedName>
        <fullName evidence="2">Winged helix-turn-helix domain-containing protein</fullName>
    </submittedName>
</protein>
<dbReference type="Gene3D" id="1.10.10.10">
    <property type="entry name" value="Winged helix-like DNA-binding domain superfamily/Winged helix DNA-binding domain"/>
    <property type="match status" value="1"/>
</dbReference>
<evidence type="ECO:0000256" key="1">
    <source>
        <dbReference type="SAM" id="MobiDB-lite"/>
    </source>
</evidence>
<dbReference type="RefSeq" id="WP_390282445.1">
    <property type="nucleotide sequence ID" value="NZ_JBHUDP010000007.1"/>
</dbReference>
<reference evidence="2 3" key="1">
    <citation type="journal article" date="2019" name="Int. J. Syst. Evol. Microbiol.">
        <title>The Global Catalogue of Microorganisms (GCM) 10K type strain sequencing project: providing services to taxonomists for standard genome sequencing and annotation.</title>
        <authorList>
            <consortium name="The Broad Institute Genomics Platform"/>
            <consortium name="The Broad Institute Genome Sequencing Center for Infectious Disease"/>
            <person name="Wu L."/>
            <person name="Ma J."/>
        </authorList>
    </citation>
    <scope>NUCLEOTIDE SEQUENCE [LARGE SCALE GENOMIC DNA]</scope>
    <source>
        <strain evidence="2 3">CGMCC 1.10387</strain>
    </source>
</reference>
<feature type="region of interest" description="Disordered" evidence="1">
    <location>
        <begin position="209"/>
        <end position="230"/>
    </location>
</feature>
<dbReference type="CDD" id="cd00090">
    <property type="entry name" value="HTH_ARSR"/>
    <property type="match status" value="1"/>
</dbReference>
<dbReference type="AlphaFoldDB" id="A0ABD6E1U7"/>
<accession>A0ABD6E1U7</accession>
<name>A0ABD6E1U7_9EURY</name>
<evidence type="ECO:0000313" key="2">
    <source>
        <dbReference type="EMBL" id="MFD1687041.1"/>
    </source>
</evidence>
<sequence>MGTAVGSQENKILSPRLLYSSSVVWHIMSEEMVPAGRMIPDGGTEHRDVNDVVEEEWIEETTPFERVYEIIRTTYNPASAGEIADRARVSATTARKHLRTLESAGEVTTSQDGQTTCYRRSETAIVTEHAQSLLAELSPEEIASGIADMKAQIQEWREEYGVDSPEEFARERDVDDVDSDYGALLTEWQTTRRNLALAQATLAIGEASNTGHLTGTDTDDEGDSDPSIVV</sequence>